<evidence type="ECO:0000313" key="1">
    <source>
        <dbReference type="EMBL" id="PIP25132.1"/>
    </source>
</evidence>
<gene>
    <name evidence="1" type="ORF">COX34_00390</name>
</gene>
<dbReference type="InterPro" id="IPR027434">
    <property type="entry name" value="Homing_endonucl"/>
</dbReference>
<sequence>MKPQGKLIKWNPRIAYIVGLITTDGNLSSDARHPEITSNDIQLLNTAKKCLGIRNKITPKLSGFTKEKSCYRIQFGNVILYKWLCGIGLMPHKTRRLKSLKIPNKYFFDFLRGHLDGDGCIRKFMDPVYPNAQRLYIAFNSASFSHINWLKRKIKSLANINGFMMKNNTIFCLTYAKKESMLLIPHLYPPNRKIPLLKRKYKIVKEFLTPR</sequence>
<accession>A0A2G9Z0Y1</accession>
<dbReference type="AlphaFoldDB" id="A0A2G9Z0Y1"/>
<comment type="caution">
    <text evidence="1">The sequence shown here is derived from an EMBL/GenBank/DDBJ whole genome shotgun (WGS) entry which is preliminary data.</text>
</comment>
<name>A0A2G9Z0Y1_9BACT</name>
<proteinExistence type="predicted"/>
<dbReference type="SUPFAM" id="SSF55608">
    <property type="entry name" value="Homing endonucleases"/>
    <property type="match status" value="2"/>
</dbReference>
<reference evidence="1 2" key="1">
    <citation type="submission" date="2017-09" db="EMBL/GenBank/DDBJ databases">
        <title>Depth-based differentiation of microbial function through sediment-hosted aquifers and enrichment of novel symbionts in the deep terrestrial subsurface.</title>
        <authorList>
            <person name="Probst A.J."/>
            <person name="Ladd B."/>
            <person name="Jarett J.K."/>
            <person name="Geller-Mcgrath D.E."/>
            <person name="Sieber C.M."/>
            <person name="Emerson J.B."/>
            <person name="Anantharaman K."/>
            <person name="Thomas B.C."/>
            <person name="Malmstrom R."/>
            <person name="Stieglmeier M."/>
            <person name="Klingl A."/>
            <person name="Woyke T."/>
            <person name="Ryan C.M."/>
            <person name="Banfield J.F."/>
        </authorList>
    </citation>
    <scope>NUCLEOTIDE SEQUENCE [LARGE SCALE GENOMIC DNA]</scope>
    <source>
        <strain evidence="1">CG23_combo_of_CG06-09_8_20_14_all_36_12</strain>
    </source>
</reference>
<dbReference type="Gene3D" id="3.10.28.10">
    <property type="entry name" value="Homing endonucleases"/>
    <property type="match status" value="1"/>
</dbReference>
<dbReference type="Proteomes" id="UP000228681">
    <property type="component" value="Unassembled WGS sequence"/>
</dbReference>
<evidence type="ECO:0008006" key="3">
    <source>
        <dbReference type="Google" id="ProtNLM"/>
    </source>
</evidence>
<organism evidence="1 2">
    <name type="scientific">Candidatus Nealsonbacteria bacterium CG23_combo_of_CG06-09_8_20_14_all_36_12</name>
    <dbReference type="NCBI Taxonomy" id="1974718"/>
    <lineage>
        <taxon>Bacteria</taxon>
        <taxon>Candidatus Nealsoniibacteriota</taxon>
    </lineage>
</organism>
<dbReference type="EMBL" id="PCRS01000006">
    <property type="protein sequence ID" value="PIP25132.1"/>
    <property type="molecule type" value="Genomic_DNA"/>
</dbReference>
<protein>
    <recommendedName>
        <fullName evidence="3">DOD-type homing endonuclease domain-containing protein</fullName>
    </recommendedName>
</protein>
<evidence type="ECO:0000313" key="2">
    <source>
        <dbReference type="Proteomes" id="UP000228681"/>
    </source>
</evidence>